<accession>J3L9S7</accession>
<dbReference type="EnsemblPlants" id="OB02G13940.1">
    <property type="protein sequence ID" value="OB02G13940.1"/>
    <property type="gene ID" value="OB02G13940"/>
</dbReference>
<name>J3L9S7_ORYBR</name>
<protein>
    <submittedName>
        <fullName evidence="1">Uncharacterized protein</fullName>
    </submittedName>
</protein>
<sequence>MAYGVFAPVSTLLVAATVSAHSKQADSARMKWFSSWKLRVLMDAFSFYVSSIMYQCYYLVRNFCPEFLASNIVMIV</sequence>
<dbReference type="HOGENOM" id="CLU_2658455_0_0_1"/>
<dbReference type="AlphaFoldDB" id="J3L9S7"/>
<proteinExistence type="predicted"/>
<keyword evidence="2" id="KW-1185">Reference proteome</keyword>
<reference evidence="1" key="1">
    <citation type="submission" date="2013-04" db="UniProtKB">
        <authorList>
            <consortium name="EnsemblPlants"/>
        </authorList>
    </citation>
    <scope>IDENTIFICATION</scope>
</reference>
<dbReference type="Gramene" id="OB02G13940.1">
    <property type="protein sequence ID" value="OB02G13940.1"/>
    <property type="gene ID" value="OB02G13940"/>
</dbReference>
<dbReference type="Proteomes" id="UP000006038">
    <property type="component" value="Unassembled WGS sequence"/>
</dbReference>
<organism evidence="1">
    <name type="scientific">Oryza brachyantha</name>
    <name type="common">malo sina</name>
    <dbReference type="NCBI Taxonomy" id="4533"/>
    <lineage>
        <taxon>Eukaryota</taxon>
        <taxon>Viridiplantae</taxon>
        <taxon>Streptophyta</taxon>
        <taxon>Embryophyta</taxon>
        <taxon>Tracheophyta</taxon>
        <taxon>Spermatophyta</taxon>
        <taxon>Magnoliopsida</taxon>
        <taxon>Liliopsida</taxon>
        <taxon>Poales</taxon>
        <taxon>Poaceae</taxon>
        <taxon>BOP clade</taxon>
        <taxon>Oryzoideae</taxon>
        <taxon>Oryzeae</taxon>
        <taxon>Oryzinae</taxon>
        <taxon>Oryza</taxon>
    </lineage>
</organism>
<evidence type="ECO:0000313" key="1">
    <source>
        <dbReference type="EnsemblPlants" id="OB02G13940.1"/>
    </source>
</evidence>
<evidence type="ECO:0000313" key="2">
    <source>
        <dbReference type="Proteomes" id="UP000006038"/>
    </source>
</evidence>